<dbReference type="RefSeq" id="WP_018707560.1">
    <property type="nucleotide sequence ID" value="NZ_BOQT01000017.1"/>
</dbReference>
<accession>A0ABQ4KBN5</accession>
<feature type="domain" description="Thiamine phosphate synthase/TenI" evidence="3">
    <location>
        <begin position="5"/>
        <end position="179"/>
    </location>
</feature>
<evidence type="ECO:0000313" key="5">
    <source>
        <dbReference type="Proteomes" id="UP000680279"/>
    </source>
</evidence>
<dbReference type="CDD" id="cd00564">
    <property type="entry name" value="TMP_TenI"/>
    <property type="match status" value="1"/>
</dbReference>
<dbReference type="Proteomes" id="UP000680279">
    <property type="component" value="Unassembled WGS sequence"/>
</dbReference>
<comment type="caution">
    <text evidence="4">The sequence shown here is derived from an EMBL/GenBank/DDBJ whole genome shotgun (WGS) entry which is preliminary data.</text>
</comment>
<dbReference type="EMBL" id="BOQT01000017">
    <property type="protein sequence ID" value="GIN22490.1"/>
    <property type="molecule type" value="Genomic_DNA"/>
</dbReference>
<sequence length="201" mass="22283">MEVIAVTNDRFDSDALASIMMEAEPFVDYFIIRERTKTANEYIRLIDNLFAANISKEKLIINDRVDVAVAMGINKVQLPGHGLTLQLVKSHFPNLQTGRSIHSLEEGIKANESGADWLLYGHVYETECKKGASARGIEELKKVTEHVACGVYAIGGIKPRHVALLRKTNIKGIAVMSSIFGSPDPARAAERYHAACRLYQQ</sequence>
<evidence type="ECO:0000259" key="3">
    <source>
        <dbReference type="Pfam" id="PF02581"/>
    </source>
</evidence>
<dbReference type="SUPFAM" id="SSF51391">
    <property type="entry name" value="Thiamin phosphate synthase"/>
    <property type="match status" value="1"/>
</dbReference>
<name>A0ABQ4KBN5_9BACI</name>
<dbReference type="Pfam" id="PF02581">
    <property type="entry name" value="TMP-TENI"/>
    <property type="match status" value="1"/>
</dbReference>
<evidence type="ECO:0000256" key="1">
    <source>
        <dbReference type="ARBA" id="ARBA00004948"/>
    </source>
</evidence>
<dbReference type="Gene3D" id="3.20.20.70">
    <property type="entry name" value="Aldolase class I"/>
    <property type="match status" value="1"/>
</dbReference>
<dbReference type="PANTHER" id="PTHR20857:SF22">
    <property type="entry name" value="THIAZOLE TAUTOMERASE"/>
    <property type="match status" value="1"/>
</dbReference>
<gene>
    <name evidence="4" type="primary">tenI</name>
    <name evidence="4" type="ORF">J1TS3_36240</name>
</gene>
<evidence type="ECO:0000313" key="4">
    <source>
        <dbReference type="EMBL" id="GIN22490.1"/>
    </source>
</evidence>
<dbReference type="InterPro" id="IPR013785">
    <property type="entry name" value="Aldolase_TIM"/>
</dbReference>
<dbReference type="InterPro" id="IPR036206">
    <property type="entry name" value="ThiamineP_synth_sf"/>
</dbReference>
<organism evidence="4 5">
    <name type="scientific">Siminovitchia fordii</name>
    <dbReference type="NCBI Taxonomy" id="254759"/>
    <lineage>
        <taxon>Bacteria</taxon>
        <taxon>Bacillati</taxon>
        <taxon>Bacillota</taxon>
        <taxon>Bacilli</taxon>
        <taxon>Bacillales</taxon>
        <taxon>Bacillaceae</taxon>
        <taxon>Siminovitchia</taxon>
    </lineage>
</organism>
<evidence type="ECO:0000256" key="2">
    <source>
        <dbReference type="ARBA" id="ARBA00022977"/>
    </source>
</evidence>
<dbReference type="InterPro" id="IPR022998">
    <property type="entry name" value="ThiamineP_synth_TenI"/>
</dbReference>
<keyword evidence="2" id="KW-0784">Thiamine biosynthesis</keyword>
<reference evidence="4 5" key="1">
    <citation type="submission" date="2021-03" db="EMBL/GenBank/DDBJ databases">
        <title>Antimicrobial resistance genes in bacteria isolated from Japanese honey, and their potential for conferring macrolide and lincosamide resistance in the American foulbrood pathogen Paenibacillus larvae.</title>
        <authorList>
            <person name="Okamoto M."/>
            <person name="Kumagai M."/>
            <person name="Kanamori H."/>
            <person name="Takamatsu D."/>
        </authorList>
    </citation>
    <scope>NUCLEOTIDE SEQUENCE [LARGE SCALE GENOMIC DNA]</scope>
    <source>
        <strain evidence="4 5">J1TS3</strain>
    </source>
</reference>
<keyword evidence="5" id="KW-1185">Reference proteome</keyword>
<proteinExistence type="predicted"/>
<dbReference type="PANTHER" id="PTHR20857">
    <property type="entry name" value="THIAMINE-PHOSPHATE PYROPHOSPHORYLASE"/>
    <property type="match status" value="1"/>
</dbReference>
<protein>
    <submittedName>
        <fullName evidence="4">Thiazole tautomerase</fullName>
    </submittedName>
</protein>
<comment type="pathway">
    <text evidence="1">Cofactor biosynthesis; thiamine diphosphate biosynthesis.</text>
</comment>